<accession>A0A9W8ZLM0</accession>
<reference evidence="2" key="1">
    <citation type="submission" date="2022-10" db="EMBL/GenBank/DDBJ databases">
        <title>Tapping the CABI collections for fungal endophytes: first genome assemblies for Collariella, Neodidymelliopsis, Ascochyta clinopodiicola, Didymella pomorum, Didymosphaeria variabile, Neocosmospora piperis and Neocucurbitaria cava.</title>
        <authorList>
            <person name="Hill R."/>
        </authorList>
    </citation>
    <scope>NUCLEOTIDE SEQUENCE</scope>
    <source>
        <strain evidence="2">IMI 355091</strain>
    </source>
</reference>
<evidence type="ECO:0000256" key="1">
    <source>
        <dbReference type="SAM" id="MobiDB-lite"/>
    </source>
</evidence>
<keyword evidence="3" id="KW-1185">Reference proteome</keyword>
<dbReference type="Proteomes" id="UP001140510">
    <property type="component" value="Unassembled WGS sequence"/>
</dbReference>
<evidence type="ECO:0000313" key="2">
    <source>
        <dbReference type="EMBL" id="KAJ4408774.1"/>
    </source>
</evidence>
<feature type="region of interest" description="Disordered" evidence="1">
    <location>
        <begin position="127"/>
        <end position="149"/>
    </location>
</feature>
<name>A0A9W8ZLM0_9PLEO</name>
<comment type="caution">
    <text evidence="2">The sequence shown here is derived from an EMBL/GenBank/DDBJ whole genome shotgun (WGS) entry which is preliminary data.</text>
</comment>
<dbReference type="OrthoDB" id="3797890at2759"/>
<dbReference type="AlphaFoldDB" id="A0A9W8ZLM0"/>
<organism evidence="2 3">
    <name type="scientific">Didymella pomorum</name>
    <dbReference type="NCBI Taxonomy" id="749634"/>
    <lineage>
        <taxon>Eukaryota</taxon>
        <taxon>Fungi</taxon>
        <taxon>Dikarya</taxon>
        <taxon>Ascomycota</taxon>
        <taxon>Pezizomycotina</taxon>
        <taxon>Dothideomycetes</taxon>
        <taxon>Pleosporomycetidae</taxon>
        <taxon>Pleosporales</taxon>
        <taxon>Pleosporineae</taxon>
        <taxon>Didymellaceae</taxon>
        <taxon>Didymella</taxon>
    </lineage>
</organism>
<proteinExistence type="predicted"/>
<sequence>MSDNYFRNIREQADGAAAGRRHPSVNENYDARLGNTSRIEGYQGYMQPSRTYDDYQESQAPSSYTLDAMSRRPEDAYSSGLVDGHHPARHQQYMPWLQRAYQGMDAPLFSQTRGTFDDQSREIGGQFGTPVVPSGPVHEQQGTWNSKKDRQGVDGIFVDRQPGVYSYEILPVAEWGIRYHPDCPNANVSQPKSNEGHQQSMLMASLGRQPGYEEQLLRAMGDIPLNPMGSPTANGIIDMSRSASAGNGDSANLDPGKPVSRQTWPSAPRLHKAVIGLRGGR</sequence>
<feature type="region of interest" description="Disordered" evidence="1">
    <location>
        <begin position="233"/>
        <end position="268"/>
    </location>
</feature>
<protein>
    <submittedName>
        <fullName evidence="2">Uncharacterized protein</fullName>
    </submittedName>
</protein>
<gene>
    <name evidence="2" type="ORF">N0V91_003030</name>
</gene>
<dbReference type="EMBL" id="JAPEVA010000014">
    <property type="protein sequence ID" value="KAJ4408774.1"/>
    <property type="molecule type" value="Genomic_DNA"/>
</dbReference>
<feature type="compositionally biased region" description="Polar residues" evidence="1">
    <location>
        <begin position="241"/>
        <end position="250"/>
    </location>
</feature>
<evidence type="ECO:0000313" key="3">
    <source>
        <dbReference type="Proteomes" id="UP001140510"/>
    </source>
</evidence>